<sequence>MSIERTPFLLRIERRRQNHNCKRNVKRQQLYYMPCRAKFNGKRSLMLVLLEIDPIDDPVEYVKILRCSFQSYLSRLILDVRFIFTFLRPEICSALLLYCAVNTKSRFPASRVQLYVTHIVLSIQPMFVISLQNRIGNYC</sequence>
<accession>U9SYF1</accession>
<reference evidence="1" key="1">
    <citation type="submission" date="2013-07" db="EMBL/GenBank/DDBJ databases">
        <title>The genome of an arbuscular mycorrhizal fungus provides insights into the evolution of the oldest plant symbiosis.</title>
        <authorList>
            <consortium name="DOE Joint Genome Institute"/>
            <person name="Tisserant E."/>
            <person name="Malbreil M."/>
            <person name="Kuo A."/>
            <person name="Kohler A."/>
            <person name="Symeonidi A."/>
            <person name="Balestrini R."/>
            <person name="Charron P."/>
            <person name="Duensing N."/>
            <person name="Frei-dit-Frey N."/>
            <person name="Gianinazzi-Pearson V."/>
            <person name="Gilbert B."/>
            <person name="Handa Y."/>
            <person name="Hijri M."/>
            <person name="Kaul R."/>
            <person name="Kawaguchi M."/>
            <person name="Krajinski F."/>
            <person name="Lammers P."/>
            <person name="Lapierre D."/>
            <person name="Masclaux F.G."/>
            <person name="Murat C."/>
            <person name="Morin E."/>
            <person name="Ndikumana S."/>
            <person name="Pagni M."/>
            <person name="Petitpierre D."/>
            <person name="Requena N."/>
            <person name="Rosikiewicz P."/>
            <person name="Riley R."/>
            <person name="Saito K."/>
            <person name="San Clemente H."/>
            <person name="Shapiro H."/>
            <person name="van Tuinen D."/>
            <person name="Becard G."/>
            <person name="Bonfante P."/>
            <person name="Paszkowski U."/>
            <person name="Shachar-Hill Y."/>
            <person name="Young J.P."/>
            <person name="Sanders I.R."/>
            <person name="Henrissat B."/>
            <person name="Rensing S.A."/>
            <person name="Grigoriev I.V."/>
            <person name="Corradi N."/>
            <person name="Roux C."/>
            <person name="Martin F."/>
        </authorList>
    </citation>
    <scope>NUCLEOTIDE SEQUENCE</scope>
    <source>
        <strain evidence="1">DAOM 197198</strain>
    </source>
</reference>
<proteinExistence type="predicted"/>
<organism evidence="1">
    <name type="scientific">Rhizophagus irregularis (strain DAOM 181602 / DAOM 197198 / MUCL 43194)</name>
    <name type="common">Arbuscular mycorrhizal fungus</name>
    <name type="synonym">Glomus intraradices</name>
    <dbReference type="NCBI Taxonomy" id="747089"/>
    <lineage>
        <taxon>Eukaryota</taxon>
        <taxon>Fungi</taxon>
        <taxon>Fungi incertae sedis</taxon>
        <taxon>Mucoromycota</taxon>
        <taxon>Glomeromycotina</taxon>
        <taxon>Glomeromycetes</taxon>
        <taxon>Glomerales</taxon>
        <taxon>Glomeraceae</taxon>
        <taxon>Rhizophagus</taxon>
    </lineage>
</organism>
<dbReference type="HOGENOM" id="CLU_1846181_0_0_1"/>
<name>U9SYF1_RHIID</name>
<dbReference type="EMBL" id="KI298284">
    <property type="protein sequence ID" value="ERZ99062.1"/>
    <property type="molecule type" value="Genomic_DNA"/>
</dbReference>
<evidence type="ECO:0000313" key="1">
    <source>
        <dbReference type="EMBL" id="ERZ99062.1"/>
    </source>
</evidence>
<dbReference type="AlphaFoldDB" id="U9SYF1"/>
<gene>
    <name evidence="1" type="ORF">GLOINDRAFT_88160</name>
</gene>
<protein>
    <submittedName>
        <fullName evidence="1">Uncharacterized protein</fullName>
    </submittedName>
</protein>